<dbReference type="InterPro" id="IPR008271">
    <property type="entry name" value="Ser/Thr_kinase_AS"/>
</dbReference>
<dbReference type="PROSITE" id="PS00108">
    <property type="entry name" value="PROTEIN_KINASE_ST"/>
    <property type="match status" value="1"/>
</dbReference>
<gene>
    <name evidence="3" type="ORF">AK812_SmicGene42735</name>
</gene>
<dbReference type="GO" id="GO:0005524">
    <property type="term" value="F:ATP binding"/>
    <property type="evidence" value="ECO:0007669"/>
    <property type="project" value="InterPro"/>
</dbReference>
<dbReference type="SUPFAM" id="SSF56112">
    <property type="entry name" value="Protein kinase-like (PK-like)"/>
    <property type="match status" value="1"/>
</dbReference>
<name>A0A1Q9C2T5_SYMMI</name>
<comment type="caution">
    <text evidence="3">The sequence shown here is derived from an EMBL/GenBank/DDBJ whole genome shotgun (WGS) entry which is preliminary data.</text>
</comment>
<reference evidence="3 4" key="1">
    <citation type="submission" date="2016-02" db="EMBL/GenBank/DDBJ databases">
        <title>Genome analysis of coral dinoflagellate symbionts highlights evolutionary adaptations to a symbiotic lifestyle.</title>
        <authorList>
            <person name="Aranda M."/>
            <person name="Li Y."/>
            <person name="Liew Y.J."/>
            <person name="Baumgarten S."/>
            <person name="Simakov O."/>
            <person name="Wilson M."/>
            <person name="Piel J."/>
            <person name="Ashoor H."/>
            <person name="Bougouffa S."/>
            <person name="Bajic V.B."/>
            <person name="Ryu T."/>
            <person name="Ravasi T."/>
            <person name="Bayer T."/>
            <person name="Micklem G."/>
            <person name="Kim H."/>
            <person name="Bhak J."/>
            <person name="Lajeunesse T.C."/>
            <person name="Voolstra C.R."/>
        </authorList>
    </citation>
    <scope>NUCLEOTIDE SEQUENCE [LARGE SCALE GENOMIC DNA]</scope>
    <source>
        <strain evidence="3 4">CCMP2467</strain>
    </source>
</reference>
<protein>
    <recommendedName>
        <fullName evidence="2">Protein kinase domain-containing protein</fullName>
    </recommendedName>
</protein>
<dbReference type="InterPro" id="IPR000719">
    <property type="entry name" value="Prot_kinase_dom"/>
</dbReference>
<evidence type="ECO:0000313" key="3">
    <source>
        <dbReference type="EMBL" id="OLP77226.1"/>
    </source>
</evidence>
<dbReference type="InterPro" id="IPR011009">
    <property type="entry name" value="Kinase-like_dom_sf"/>
</dbReference>
<evidence type="ECO:0000313" key="4">
    <source>
        <dbReference type="Proteomes" id="UP000186817"/>
    </source>
</evidence>
<dbReference type="GO" id="GO:0004672">
    <property type="term" value="F:protein kinase activity"/>
    <property type="evidence" value="ECO:0007669"/>
    <property type="project" value="InterPro"/>
</dbReference>
<sequence length="212" mass="22962">MGSSLNGAKAACICRVDQEVASDRTEGQPLLSGRARNRGHAGHVGLYHTPGRRVSAQLTSGISYGVPGLSSNELMSASYIAPEMKGDLHHWVHGPFKELDKATRQMCAERVIRQLFSGMLCLHEAGYIHGDLKGDNVFYEGLDRDGCPTGVVLADFGSSMKVGLPMQRYSKRYYEGSGHLPGSIFTGIKDTLEIGRGMYHAIASTDIDKCEA</sequence>
<evidence type="ECO:0000256" key="1">
    <source>
        <dbReference type="SAM" id="MobiDB-lite"/>
    </source>
</evidence>
<dbReference type="EMBL" id="LSRX01001814">
    <property type="protein sequence ID" value="OLP77226.1"/>
    <property type="molecule type" value="Genomic_DNA"/>
</dbReference>
<proteinExistence type="predicted"/>
<dbReference type="OrthoDB" id="447218at2759"/>
<feature type="domain" description="Protein kinase" evidence="2">
    <location>
        <begin position="1"/>
        <end position="212"/>
    </location>
</feature>
<dbReference type="Gene3D" id="1.10.510.10">
    <property type="entry name" value="Transferase(Phosphotransferase) domain 1"/>
    <property type="match status" value="1"/>
</dbReference>
<evidence type="ECO:0000259" key="2">
    <source>
        <dbReference type="PROSITE" id="PS50011"/>
    </source>
</evidence>
<dbReference type="PROSITE" id="PS50011">
    <property type="entry name" value="PROTEIN_KINASE_DOM"/>
    <property type="match status" value="1"/>
</dbReference>
<dbReference type="AlphaFoldDB" id="A0A1Q9C2T5"/>
<accession>A0A1Q9C2T5</accession>
<feature type="region of interest" description="Disordered" evidence="1">
    <location>
        <begin position="24"/>
        <end position="43"/>
    </location>
</feature>
<dbReference type="Proteomes" id="UP000186817">
    <property type="component" value="Unassembled WGS sequence"/>
</dbReference>
<feature type="non-terminal residue" evidence="3">
    <location>
        <position position="212"/>
    </location>
</feature>
<organism evidence="3 4">
    <name type="scientific">Symbiodinium microadriaticum</name>
    <name type="common">Dinoflagellate</name>
    <name type="synonym">Zooxanthella microadriatica</name>
    <dbReference type="NCBI Taxonomy" id="2951"/>
    <lineage>
        <taxon>Eukaryota</taxon>
        <taxon>Sar</taxon>
        <taxon>Alveolata</taxon>
        <taxon>Dinophyceae</taxon>
        <taxon>Suessiales</taxon>
        <taxon>Symbiodiniaceae</taxon>
        <taxon>Symbiodinium</taxon>
    </lineage>
</organism>
<keyword evidence="4" id="KW-1185">Reference proteome</keyword>